<dbReference type="Pfam" id="PF02837">
    <property type="entry name" value="Glyco_hydro_2_N"/>
    <property type="match status" value="1"/>
</dbReference>
<evidence type="ECO:0000256" key="1">
    <source>
        <dbReference type="ARBA" id="ARBA00007401"/>
    </source>
</evidence>
<accession>A0A0B7H3L2</accession>
<feature type="domain" description="Glycosyl hydrolases family 2 sugar binding" evidence="7">
    <location>
        <begin position="79"/>
        <end position="180"/>
    </location>
</feature>
<evidence type="ECO:0000256" key="2">
    <source>
        <dbReference type="ARBA" id="ARBA00022801"/>
    </source>
</evidence>
<evidence type="ECO:0000313" key="9">
    <source>
        <dbReference type="EMBL" id="CEN33119.1"/>
    </source>
</evidence>
<dbReference type="PRINTS" id="PR00132">
    <property type="entry name" value="GLHYDRLASE2"/>
</dbReference>
<evidence type="ECO:0000256" key="3">
    <source>
        <dbReference type="ARBA" id="ARBA00023295"/>
    </source>
</evidence>
<dbReference type="InterPro" id="IPR008979">
    <property type="entry name" value="Galactose-bd-like_sf"/>
</dbReference>
<feature type="domain" description="Malectin" evidence="8">
    <location>
        <begin position="712"/>
        <end position="870"/>
    </location>
</feature>
<gene>
    <name evidence="9" type="ORF">CCYN2B_140054</name>
</gene>
<dbReference type="Pfam" id="PF02836">
    <property type="entry name" value="Glyco_hydro_2_C"/>
    <property type="match status" value="1"/>
</dbReference>
<dbReference type="Gene3D" id="3.20.20.80">
    <property type="entry name" value="Glycosidases"/>
    <property type="match status" value="1"/>
</dbReference>
<dbReference type="InterPro" id="IPR006104">
    <property type="entry name" value="Glyco_hydro_2_N"/>
</dbReference>
<protein>
    <submittedName>
        <fullName evidence="9">Glycosyl hydrolase family 2, sugar binding domain protein</fullName>
    </submittedName>
</protein>
<dbReference type="InterPro" id="IPR006101">
    <property type="entry name" value="Glyco_hydro_2"/>
</dbReference>
<dbReference type="GO" id="GO:0004553">
    <property type="term" value="F:hydrolase activity, hydrolyzing O-glycosyl compounds"/>
    <property type="evidence" value="ECO:0007669"/>
    <property type="project" value="InterPro"/>
</dbReference>
<keyword evidence="3 4" id="KW-0326">Glycosidase</keyword>
<feature type="domain" description="Glycoside hydrolase family 2 catalytic" evidence="6">
    <location>
        <begin position="307"/>
        <end position="606"/>
    </location>
</feature>
<dbReference type="Pfam" id="PF00703">
    <property type="entry name" value="Glyco_hydro_2"/>
    <property type="match status" value="1"/>
</dbReference>
<dbReference type="InterPro" id="IPR021720">
    <property type="entry name" value="Malectin_dom"/>
</dbReference>
<dbReference type="InterPro" id="IPR013783">
    <property type="entry name" value="Ig-like_fold"/>
</dbReference>
<proteinExistence type="inferred from homology"/>
<dbReference type="InterPro" id="IPR006102">
    <property type="entry name" value="Ig-like_GH2"/>
</dbReference>
<evidence type="ECO:0000259" key="7">
    <source>
        <dbReference type="Pfam" id="PF02837"/>
    </source>
</evidence>
<dbReference type="Gene3D" id="2.60.120.260">
    <property type="entry name" value="Galactose-binding domain-like"/>
    <property type="match status" value="1"/>
</dbReference>
<dbReference type="Gene3D" id="2.60.40.10">
    <property type="entry name" value="Immunoglobulins"/>
    <property type="match status" value="1"/>
</dbReference>
<dbReference type="Pfam" id="PF11721">
    <property type="entry name" value="Malectin"/>
    <property type="match status" value="1"/>
</dbReference>
<evidence type="ECO:0000259" key="5">
    <source>
        <dbReference type="Pfam" id="PF00703"/>
    </source>
</evidence>
<dbReference type="RefSeq" id="WP_231550817.1">
    <property type="nucleotide sequence ID" value="NZ_CDOD01000006.1"/>
</dbReference>
<feature type="domain" description="Glycoside hydrolase family 2 immunoglobulin-like beta-sandwich" evidence="5">
    <location>
        <begin position="199"/>
        <end position="300"/>
    </location>
</feature>
<dbReference type="InterPro" id="IPR006103">
    <property type="entry name" value="Glyco_hydro_2_cat"/>
</dbReference>
<dbReference type="AlphaFoldDB" id="A0A0B7H3L2"/>
<evidence type="ECO:0000259" key="6">
    <source>
        <dbReference type="Pfam" id="PF02836"/>
    </source>
</evidence>
<evidence type="ECO:0000313" key="10">
    <source>
        <dbReference type="Proteomes" id="UP000038055"/>
    </source>
</evidence>
<dbReference type="SUPFAM" id="SSF49785">
    <property type="entry name" value="Galactose-binding domain-like"/>
    <property type="match status" value="1"/>
</dbReference>
<evidence type="ECO:0000259" key="8">
    <source>
        <dbReference type="Pfam" id="PF11721"/>
    </source>
</evidence>
<dbReference type="eggNOG" id="COG3250">
    <property type="taxonomic scope" value="Bacteria"/>
</dbReference>
<comment type="similarity">
    <text evidence="1 4">Belongs to the glycosyl hydrolase 2 family.</text>
</comment>
<keyword evidence="10" id="KW-1185">Reference proteome</keyword>
<name>A0A0B7H3L2_9FLAO</name>
<organism evidence="9 10">
    <name type="scientific">Capnocytophaga cynodegmi</name>
    <dbReference type="NCBI Taxonomy" id="28189"/>
    <lineage>
        <taxon>Bacteria</taxon>
        <taxon>Pseudomonadati</taxon>
        <taxon>Bacteroidota</taxon>
        <taxon>Flavobacteriia</taxon>
        <taxon>Flavobacteriales</taxon>
        <taxon>Flavobacteriaceae</taxon>
        <taxon>Capnocytophaga</taxon>
    </lineage>
</organism>
<dbReference type="InterPro" id="IPR017853">
    <property type="entry name" value="GH"/>
</dbReference>
<dbReference type="PANTHER" id="PTHR42732:SF1">
    <property type="entry name" value="BETA-MANNOSIDASE"/>
    <property type="match status" value="1"/>
</dbReference>
<dbReference type="GO" id="GO:0005975">
    <property type="term" value="P:carbohydrate metabolic process"/>
    <property type="evidence" value="ECO:0007669"/>
    <property type="project" value="InterPro"/>
</dbReference>
<dbReference type="InterPro" id="IPR051913">
    <property type="entry name" value="GH2_Domain-Containing"/>
</dbReference>
<dbReference type="Proteomes" id="UP000038055">
    <property type="component" value="Unassembled WGS sequence"/>
</dbReference>
<reference evidence="10" key="1">
    <citation type="submission" date="2015-01" db="EMBL/GenBank/DDBJ databases">
        <authorList>
            <person name="MANFREDI Pablo"/>
        </authorList>
    </citation>
    <scope>NUCLEOTIDE SEQUENCE [LARGE SCALE GENOMIC DNA]</scope>
    <source>
        <strain evidence="10">Ccyn2B</strain>
    </source>
</reference>
<keyword evidence="2 4" id="KW-0378">Hydrolase</keyword>
<sequence>MKRYVCMVMVILFSYKFTLEAQVRSVGRSKVSFDSGWLFQKDSIGDAVLPNADSFNWQSVQLPHTWNDKDVLADGKRGYYRGIAWYKKSFRLIPESGRQYFLQFEGSNQVTEVFVNGKFAGKHIGGYSSFNVELTPFLNLSGEQYISVKVDNSFDKNIPPLSADFTFFGGIYRPVHLITTGDKHFSMSDYGGPGIYISTPKVSEKKAEVIIEYHLQNKSNEKVKLSLETFIRKDTESVLAEKRSNVTIEASSNMIFKVTFKNVENFELWSTEMPVVYYVESSLKENGKTLDNLTQPLGFRWFSFDANKGFFLNGKNVKLIGANRHQDRIPYGNALSNDMHRQDMQLLKEMGVNFLRNAHYPQATEILDNSDQLGFVVWEEIPLVNEVNVSEEHNQNAENMLKEMIKQHYNHPSIFIWAYMNEIYWAHRFKPEQEIPIRNKATLELTQRLENLTRQIDPHRYTAIAMHNYSLYDESGIGDIPMIAGWNLYHGWYYDKYEDFGKYMDEQHKKYPNRIHFISEYGAGSDVRLYSEKPEKFDFTMEEQVRFIQSLTSQIIARPYISGGAIWNLVDFSSERRVDATSHMNNKGLVTHNRKPKDAYFLMQALLSEKPVATFGYPFRTDWKHIATSPSDTLVPVRMYAFSNCEKLSLLINNQFHSVSQTRNGMAVWDLSLPEGKYVFSLQENSKNVQNKSIQTKLIPYQFETNKEIDIAMNLGANYAFIDSRTGQYWLPEKEYSEGSFGFIGGKQLYVGDKIGTKEDILAVDEEDPLYQAIRVGMSEFRADVPEGVYEVEVLMVEYVPKSRRFADEDKEVTRQPNKRIFSIFANESLIEDNLDLGANYGLNVPYRLVFKTKVTKDNGLSIKFQPIKGEPVVSGIRIRGVGY</sequence>
<dbReference type="InterPro" id="IPR036156">
    <property type="entry name" value="Beta-gal/glucu_dom_sf"/>
</dbReference>
<dbReference type="STRING" id="28189.CCYN74_210084"/>
<evidence type="ECO:0000256" key="4">
    <source>
        <dbReference type="RuleBase" id="RU361154"/>
    </source>
</evidence>
<dbReference type="InterPro" id="IPR023230">
    <property type="entry name" value="Glyco_hydro_2_CS"/>
</dbReference>
<dbReference type="SUPFAM" id="SSF51445">
    <property type="entry name" value="(Trans)glycosidases"/>
    <property type="match status" value="1"/>
</dbReference>
<dbReference type="PANTHER" id="PTHR42732">
    <property type="entry name" value="BETA-GALACTOSIDASE"/>
    <property type="match status" value="1"/>
</dbReference>
<dbReference type="Gene3D" id="2.60.120.430">
    <property type="entry name" value="Galactose-binding lectin"/>
    <property type="match status" value="1"/>
</dbReference>
<dbReference type="PROSITE" id="PS00719">
    <property type="entry name" value="GLYCOSYL_HYDROL_F2_1"/>
    <property type="match status" value="1"/>
</dbReference>
<dbReference type="EMBL" id="CDOD01000006">
    <property type="protein sequence ID" value="CEN33119.1"/>
    <property type="molecule type" value="Genomic_DNA"/>
</dbReference>
<dbReference type="SUPFAM" id="SSF49303">
    <property type="entry name" value="beta-Galactosidase/glucuronidase domain"/>
    <property type="match status" value="1"/>
</dbReference>